<comment type="caution">
    <text evidence="2">The sequence shown here is derived from an EMBL/GenBank/DDBJ whole genome shotgun (WGS) entry which is preliminary data.</text>
</comment>
<proteinExistence type="predicted"/>
<gene>
    <name evidence="2" type="ORF">SNAT2548_LOCUS11662</name>
</gene>
<reference evidence="2" key="1">
    <citation type="submission" date="2021-02" db="EMBL/GenBank/DDBJ databases">
        <authorList>
            <person name="Dougan E. K."/>
            <person name="Rhodes N."/>
            <person name="Thang M."/>
            <person name="Chan C."/>
        </authorList>
    </citation>
    <scope>NUCLEOTIDE SEQUENCE</scope>
</reference>
<dbReference type="OrthoDB" id="419779at2759"/>
<feature type="compositionally biased region" description="Polar residues" evidence="1">
    <location>
        <begin position="413"/>
        <end position="423"/>
    </location>
</feature>
<dbReference type="Proteomes" id="UP000604046">
    <property type="component" value="Unassembled WGS sequence"/>
</dbReference>
<organism evidence="2 3">
    <name type="scientific">Symbiodinium natans</name>
    <dbReference type="NCBI Taxonomy" id="878477"/>
    <lineage>
        <taxon>Eukaryota</taxon>
        <taxon>Sar</taxon>
        <taxon>Alveolata</taxon>
        <taxon>Dinophyceae</taxon>
        <taxon>Suessiales</taxon>
        <taxon>Symbiodiniaceae</taxon>
        <taxon>Symbiodinium</taxon>
    </lineage>
</organism>
<sequence>MEEDISSAEEAEPSSSQHVVGPSLGLAAAVVAAEQSTGQKQASLRKFFQPQHPDALKPVKWLPKTLPLRGRPLSKETLRLIDEAVSRLDRSKAEDPVAVLEEVAAVKRKGGRPQKAGPAKASRQDIPVAPKTGMLQDMLEQEHTFADEADFFRHFAKKYDRSTPQIKSWWRSRQELTATQRKHRLSRNPVKFSAKKGVKKTSYEKRYKGFRRLQGAGRRSSFESVRQDLKNWFNEQRCLGNQVLQQDLYERYVLFLHDHVLGLESKAEGLTDPLVKGETLAAVGEGRQTLKKLESSKKYRESLTSRLKLLVGAKNLKPHLDTKLSPLEEQARVQLTWQAYDGALWTAALAPPEELGKWVSKPEQFLQSRSNLVLFYADQIPLWIKAGLERELFAEWETQPTSQEALRQKLRASLQQDQPSTDASGALVVSASEQDASGQKQLRSRKQPLSERFRVTYEARQIVMNYASTEEPVGSVYKGLLIVAGPHAVLDWIADDGTWNRDHEFVYKGKLVSRKKGRSCGRLLEPWRALRLRKPDIFKELSVYSQPSSNADGIVLSWVALELSSTFPSLLVQRDCLGASFSDSVQEAHFVGNTIQTMVGPKVTASVQLTDTDFSRKFKSLCRNEMASRRSKGQSALRSKGESTIWTCSFDDIAETILHAQRAMSQQNERDQWILRGLRRNAMLCYRPWNGALRDGVPPEPDWSLVPGSSAAQDLLDWGVAHGVSVAESEEDYLCDMSELPESLRWPCIEAGILKLPPSLLRSAWRRERTLTQEKREALADKRHHKQVVATVKRTLSDKLKAGLREKLKDMSRHQALSRMVPQAKTKKPALLRKSVKKNFKKMALTTTSLLAGHFKQKGFFVPPDITMLDPVLSAFLLISDKKEHMVAHLQRVWQASSVLFVPVYTEAPPHWTLLILENDKENSTARADSAARKSATLLKNLLLPNSTEMELFNVQKQVSDDCGFWILVVMIELLSAMRGEGPKARGSQHTQVSELKVKLPTFVSLSSEREQEVSERDKTLKKNAARAKTLAKQALKKTGELQALEALAHKYLNEGAEPELKDLGKEAQSALAKIAGLGNPGVCSRCRWQSGCLSCDKAKAERFYMRQLCFDLGVPVPPQWAK</sequence>
<feature type="region of interest" description="Disordered" evidence="1">
    <location>
        <begin position="1"/>
        <end position="21"/>
    </location>
</feature>
<accession>A0A812LFI5</accession>
<feature type="compositionally biased region" description="Polar residues" evidence="1">
    <location>
        <begin position="431"/>
        <end position="441"/>
    </location>
</feature>
<keyword evidence="3" id="KW-1185">Reference proteome</keyword>
<feature type="region of interest" description="Disordered" evidence="1">
    <location>
        <begin position="407"/>
        <end position="446"/>
    </location>
</feature>
<protein>
    <recommendedName>
        <fullName evidence="4">Ubiquitin-like protease family profile domain-containing protein</fullName>
    </recommendedName>
</protein>
<evidence type="ECO:0000313" key="3">
    <source>
        <dbReference type="Proteomes" id="UP000604046"/>
    </source>
</evidence>
<evidence type="ECO:0008006" key="4">
    <source>
        <dbReference type="Google" id="ProtNLM"/>
    </source>
</evidence>
<name>A0A812LFI5_9DINO</name>
<dbReference type="EMBL" id="CAJNDS010001068">
    <property type="protein sequence ID" value="CAE7246075.1"/>
    <property type="molecule type" value="Genomic_DNA"/>
</dbReference>
<feature type="compositionally biased region" description="Acidic residues" evidence="1">
    <location>
        <begin position="1"/>
        <end position="12"/>
    </location>
</feature>
<evidence type="ECO:0000256" key="1">
    <source>
        <dbReference type="SAM" id="MobiDB-lite"/>
    </source>
</evidence>
<dbReference type="AlphaFoldDB" id="A0A812LFI5"/>
<evidence type="ECO:0000313" key="2">
    <source>
        <dbReference type="EMBL" id="CAE7246075.1"/>
    </source>
</evidence>